<organism evidence="2 3">
    <name type="scientific">Desulfitobacterium dichloroeliminans (strain LMG P-21439 / DCA1)</name>
    <dbReference type="NCBI Taxonomy" id="871963"/>
    <lineage>
        <taxon>Bacteria</taxon>
        <taxon>Bacillati</taxon>
        <taxon>Bacillota</taxon>
        <taxon>Clostridia</taxon>
        <taxon>Eubacteriales</taxon>
        <taxon>Desulfitobacteriaceae</taxon>
        <taxon>Desulfitobacterium</taxon>
    </lineage>
</organism>
<accession>L0F604</accession>
<feature type="transmembrane region" description="Helical" evidence="1">
    <location>
        <begin position="185"/>
        <end position="208"/>
    </location>
</feature>
<protein>
    <recommendedName>
        <fullName evidence="4">Ion channel</fullName>
    </recommendedName>
</protein>
<evidence type="ECO:0008006" key="4">
    <source>
        <dbReference type="Google" id="ProtNLM"/>
    </source>
</evidence>
<dbReference type="KEGG" id="ddl:Desdi_0951"/>
<dbReference type="Proteomes" id="UP000010797">
    <property type="component" value="Chromosome"/>
</dbReference>
<dbReference type="eggNOG" id="ENOG503491U">
    <property type="taxonomic scope" value="Bacteria"/>
</dbReference>
<feature type="transmembrane region" description="Helical" evidence="1">
    <location>
        <begin position="160"/>
        <end position="179"/>
    </location>
</feature>
<keyword evidence="1" id="KW-0472">Membrane</keyword>
<feature type="transmembrane region" description="Helical" evidence="1">
    <location>
        <begin position="52"/>
        <end position="75"/>
    </location>
</feature>
<dbReference type="EMBL" id="CP003344">
    <property type="protein sequence ID" value="AGA68470.1"/>
    <property type="molecule type" value="Genomic_DNA"/>
</dbReference>
<keyword evidence="3" id="KW-1185">Reference proteome</keyword>
<dbReference type="AlphaFoldDB" id="L0F604"/>
<keyword evidence="1" id="KW-0812">Transmembrane</keyword>
<dbReference type="STRING" id="871963.Desdi_0951"/>
<feature type="transmembrane region" description="Helical" evidence="1">
    <location>
        <begin position="118"/>
        <end position="140"/>
    </location>
</feature>
<proteinExistence type="predicted"/>
<gene>
    <name evidence="2" type="ordered locus">Desdi_0951</name>
</gene>
<evidence type="ECO:0000313" key="3">
    <source>
        <dbReference type="Proteomes" id="UP000010797"/>
    </source>
</evidence>
<reference evidence="3" key="1">
    <citation type="submission" date="2012-02" db="EMBL/GenBank/DDBJ databases">
        <title>Complete sequence of Desulfitobacterium dichloroeliminans LMG P-21439.</title>
        <authorList>
            <person name="Lucas S."/>
            <person name="Han J."/>
            <person name="Lapidus A."/>
            <person name="Cheng J.-F."/>
            <person name="Goodwin L."/>
            <person name="Pitluck S."/>
            <person name="Peters L."/>
            <person name="Ovchinnikova G."/>
            <person name="Teshima H."/>
            <person name="Detter J.C."/>
            <person name="Han C."/>
            <person name="Tapia R."/>
            <person name="Land M."/>
            <person name="Hauser L."/>
            <person name="Kyrpides N."/>
            <person name="Ivanova N."/>
            <person name="Pagani I."/>
            <person name="Kruse T."/>
            <person name="de Vos W.M."/>
            <person name="Boon N."/>
            <person name="Smidt H."/>
            <person name="Woyke T."/>
        </authorList>
    </citation>
    <scope>NUCLEOTIDE SEQUENCE [LARGE SCALE GENOMIC DNA]</scope>
    <source>
        <strain evidence="3">LMG P-21439 / DCA1</strain>
    </source>
</reference>
<keyword evidence="1" id="KW-1133">Transmembrane helix</keyword>
<dbReference type="RefSeq" id="WP_015261470.1">
    <property type="nucleotide sequence ID" value="NC_019903.1"/>
</dbReference>
<feature type="transmembrane region" description="Helical" evidence="1">
    <location>
        <begin position="87"/>
        <end position="106"/>
    </location>
</feature>
<sequence>MYGSLGEYPLYPDSYPSSYPGPSFLGHIKRVAPILSQEAERINAKITAASNVWLLAPAMVGTAAYSLFTTLFRGLEGENGKVLKGKIGSVIYSAVVTAGLSSYVYSVLVVADGHLMDIYWPIAGAIAVQILYFASVYTWLYRLDKSSFTDNIEDNPIEEIITFLYFSITTFATTGSSVFPESITAKGLVALQVLFLIYSFTMGLVFFINP</sequence>
<evidence type="ECO:0000256" key="1">
    <source>
        <dbReference type="SAM" id="Phobius"/>
    </source>
</evidence>
<evidence type="ECO:0000313" key="2">
    <source>
        <dbReference type="EMBL" id="AGA68470.1"/>
    </source>
</evidence>
<name>L0F604_DESDL</name>
<dbReference type="HOGENOM" id="CLU_1193258_0_0_9"/>